<dbReference type="Proteomes" id="UP000249061">
    <property type="component" value="Unassembled WGS sequence"/>
</dbReference>
<dbReference type="InterPro" id="IPR036761">
    <property type="entry name" value="TTHA0802/YceI-like_sf"/>
</dbReference>
<proteinExistence type="predicted"/>
<dbReference type="SMART" id="SM00867">
    <property type="entry name" value="YceI"/>
    <property type="match status" value="1"/>
</dbReference>
<dbReference type="PANTHER" id="PTHR34406:SF1">
    <property type="entry name" value="PROTEIN YCEI"/>
    <property type="match status" value="1"/>
</dbReference>
<name>A0A2W5VVD3_9BACT</name>
<dbReference type="InterPro" id="IPR007372">
    <property type="entry name" value="Lipid/polyisoprenoid-bd_YceI"/>
</dbReference>
<dbReference type="EMBL" id="QFQP01000007">
    <property type="protein sequence ID" value="PZR14561.1"/>
    <property type="molecule type" value="Genomic_DNA"/>
</dbReference>
<accession>A0A2W5VVD3</accession>
<dbReference type="Gene3D" id="2.40.128.110">
    <property type="entry name" value="Lipid/polyisoprenoid-binding, YceI-like"/>
    <property type="match status" value="1"/>
</dbReference>
<organism evidence="2 3">
    <name type="scientific">Archangium gephyra</name>
    <dbReference type="NCBI Taxonomy" id="48"/>
    <lineage>
        <taxon>Bacteria</taxon>
        <taxon>Pseudomonadati</taxon>
        <taxon>Myxococcota</taxon>
        <taxon>Myxococcia</taxon>
        <taxon>Myxococcales</taxon>
        <taxon>Cystobacterineae</taxon>
        <taxon>Archangiaceae</taxon>
        <taxon>Archangium</taxon>
    </lineage>
</organism>
<dbReference type="Pfam" id="PF04264">
    <property type="entry name" value="YceI"/>
    <property type="match status" value="1"/>
</dbReference>
<protein>
    <submittedName>
        <fullName evidence="2">Protein yceI</fullName>
    </submittedName>
</protein>
<dbReference type="PANTHER" id="PTHR34406">
    <property type="entry name" value="PROTEIN YCEI"/>
    <property type="match status" value="1"/>
</dbReference>
<comment type="caution">
    <text evidence="2">The sequence shown here is derived from an EMBL/GenBank/DDBJ whole genome shotgun (WGS) entry which is preliminary data.</text>
</comment>
<evidence type="ECO:0000313" key="3">
    <source>
        <dbReference type="Proteomes" id="UP000249061"/>
    </source>
</evidence>
<sequence>MQTTTTASTSAAPVASPVSNFVIDTAHSEVGFRVRHMMVSWTKGRFDKYEGTLELDEQDLSKSKLNVTIDASSINTGTVDRDNHLRSADFFDAANFPKLTFVSQRFEPGKDGTFRVLGELTIRGVSKAIALDVEEFSGEHKDPWGNVKRGARAHAKLNRKDFGLNWNAAIEMGGVVVGDAVEITLEVELTKK</sequence>
<dbReference type="AlphaFoldDB" id="A0A2W5VVD3"/>
<evidence type="ECO:0000313" key="2">
    <source>
        <dbReference type="EMBL" id="PZR14561.1"/>
    </source>
</evidence>
<gene>
    <name evidence="2" type="ORF">DI536_10780</name>
</gene>
<dbReference type="SUPFAM" id="SSF101874">
    <property type="entry name" value="YceI-like"/>
    <property type="match status" value="1"/>
</dbReference>
<evidence type="ECO:0000259" key="1">
    <source>
        <dbReference type="SMART" id="SM00867"/>
    </source>
</evidence>
<feature type="domain" description="Lipid/polyisoprenoid-binding YceI-like" evidence="1">
    <location>
        <begin position="20"/>
        <end position="190"/>
    </location>
</feature>
<reference evidence="2 3" key="1">
    <citation type="submission" date="2017-08" db="EMBL/GenBank/DDBJ databases">
        <title>Infants hospitalized years apart are colonized by the same room-sourced microbial strains.</title>
        <authorList>
            <person name="Brooks B."/>
            <person name="Olm M.R."/>
            <person name="Firek B.A."/>
            <person name="Baker R."/>
            <person name="Thomas B.C."/>
            <person name="Morowitz M.J."/>
            <person name="Banfield J.F."/>
        </authorList>
    </citation>
    <scope>NUCLEOTIDE SEQUENCE [LARGE SCALE GENOMIC DNA]</scope>
    <source>
        <strain evidence="2">S2_003_000_R2_14</strain>
    </source>
</reference>